<accession>A0ABW5AAR9</accession>
<proteinExistence type="predicted"/>
<sequence length="48" mass="4625">MRILIATTLLACLAACGVDGPPQPPGPGKTPPGLSLSGEVTLGIGGNL</sequence>
<evidence type="ECO:0000313" key="2">
    <source>
        <dbReference type="Proteomes" id="UP001597413"/>
    </source>
</evidence>
<dbReference type="RefSeq" id="WP_377390216.1">
    <property type="nucleotide sequence ID" value="NZ_JBHUIX010000011.1"/>
</dbReference>
<name>A0ABW5AAR9_9RHOB</name>
<protein>
    <recommendedName>
        <fullName evidence="3">Argininosuccinate lyase</fullName>
    </recommendedName>
</protein>
<organism evidence="1 2">
    <name type="scientific">Rhodobacter lacus</name>
    <dbReference type="NCBI Taxonomy" id="1641972"/>
    <lineage>
        <taxon>Bacteria</taxon>
        <taxon>Pseudomonadati</taxon>
        <taxon>Pseudomonadota</taxon>
        <taxon>Alphaproteobacteria</taxon>
        <taxon>Rhodobacterales</taxon>
        <taxon>Rhodobacter group</taxon>
        <taxon>Rhodobacter</taxon>
    </lineage>
</organism>
<evidence type="ECO:0008006" key="3">
    <source>
        <dbReference type="Google" id="ProtNLM"/>
    </source>
</evidence>
<dbReference type="Proteomes" id="UP001597413">
    <property type="component" value="Unassembled WGS sequence"/>
</dbReference>
<evidence type="ECO:0000313" key="1">
    <source>
        <dbReference type="EMBL" id="MFD2174596.1"/>
    </source>
</evidence>
<gene>
    <name evidence="1" type="ORF">ACFSM0_10870</name>
</gene>
<keyword evidence="2" id="KW-1185">Reference proteome</keyword>
<dbReference type="EMBL" id="JBHUIX010000011">
    <property type="protein sequence ID" value="MFD2174596.1"/>
    <property type="molecule type" value="Genomic_DNA"/>
</dbReference>
<reference evidence="2" key="1">
    <citation type="journal article" date="2019" name="Int. J. Syst. Evol. Microbiol.">
        <title>The Global Catalogue of Microorganisms (GCM) 10K type strain sequencing project: providing services to taxonomists for standard genome sequencing and annotation.</title>
        <authorList>
            <consortium name="The Broad Institute Genomics Platform"/>
            <consortium name="The Broad Institute Genome Sequencing Center for Infectious Disease"/>
            <person name="Wu L."/>
            <person name="Ma J."/>
        </authorList>
    </citation>
    <scope>NUCLEOTIDE SEQUENCE [LARGE SCALE GENOMIC DNA]</scope>
    <source>
        <strain evidence="2">CCUG 55131</strain>
    </source>
</reference>
<comment type="caution">
    <text evidence="1">The sequence shown here is derived from an EMBL/GenBank/DDBJ whole genome shotgun (WGS) entry which is preliminary data.</text>
</comment>